<dbReference type="KEGG" id="ats:109759506"/>
<dbReference type="EnsemblPlants" id="AET2Gv21281400.1">
    <property type="protein sequence ID" value="AET2Gv21281400.1"/>
    <property type="gene ID" value="AET2Gv21281400"/>
</dbReference>
<dbReference type="PANTHER" id="PTHR33065:SF165">
    <property type="entry name" value="GENOME ASSEMBLY, CHROMOSOME: II"/>
    <property type="match status" value="1"/>
</dbReference>
<dbReference type="GeneID" id="109759506"/>
<dbReference type="InterPro" id="IPR046533">
    <property type="entry name" value="DUF6598"/>
</dbReference>
<dbReference type="RefSeq" id="XP_020173918.1">
    <property type="nucleotide sequence ID" value="XM_020318329.2"/>
</dbReference>
<keyword evidence="3" id="KW-1185">Reference proteome</keyword>
<reference evidence="3" key="2">
    <citation type="journal article" date="2017" name="Nat. Plants">
        <title>The Aegilops tauschii genome reveals multiple impacts of transposons.</title>
        <authorList>
            <person name="Zhao G."/>
            <person name="Zou C."/>
            <person name="Li K."/>
            <person name="Wang K."/>
            <person name="Li T."/>
            <person name="Gao L."/>
            <person name="Zhang X."/>
            <person name="Wang H."/>
            <person name="Yang Z."/>
            <person name="Liu X."/>
            <person name="Jiang W."/>
            <person name="Mao L."/>
            <person name="Kong X."/>
            <person name="Jiao Y."/>
            <person name="Jia J."/>
        </authorList>
    </citation>
    <scope>NUCLEOTIDE SEQUENCE [LARGE SCALE GENOMIC DNA]</scope>
    <source>
        <strain evidence="3">cv. AL8/78</strain>
    </source>
</reference>
<reference evidence="3" key="1">
    <citation type="journal article" date="2014" name="Science">
        <title>Ancient hybridizations among the ancestral genomes of bread wheat.</title>
        <authorList>
            <consortium name="International Wheat Genome Sequencing Consortium,"/>
            <person name="Marcussen T."/>
            <person name="Sandve S.R."/>
            <person name="Heier L."/>
            <person name="Spannagl M."/>
            <person name="Pfeifer M."/>
            <person name="Jakobsen K.S."/>
            <person name="Wulff B.B."/>
            <person name="Steuernagel B."/>
            <person name="Mayer K.F."/>
            <person name="Olsen O.A."/>
        </authorList>
    </citation>
    <scope>NUCLEOTIDE SEQUENCE [LARGE SCALE GENOMIC DNA]</scope>
    <source>
        <strain evidence="3">cv. AL8/78</strain>
    </source>
</reference>
<dbReference type="Gramene" id="AET2Gv21281400.1">
    <property type="protein sequence ID" value="AET2Gv21281400.1"/>
    <property type="gene ID" value="AET2Gv21281400"/>
</dbReference>
<evidence type="ECO:0000313" key="2">
    <source>
        <dbReference type="EnsemblPlants" id="AET2Gv21281400.1"/>
    </source>
</evidence>
<dbReference type="AlphaFoldDB" id="A0A453DK67"/>
<feature type="domain" description="DUF6598" evidence="1">
    <location>
        <begin position="212"/>
        <end position="451"/>
    </location>
</feature>
<reference evidence="2" key="5">
    <citation type="journal article" date="2021" name="G3 (Bethesda)">
        <title>Aegilops tauschii genome assembly Aet v5.0 features greater sequence contiguity and improved annotation.</title>
        <authorList>
            <person name="Wang L."/>
            <person name="Zhu T."/>
            <person name="Rodriguez J.C."/>
            <person name="Deal K.R."/>
            <person name="Dubcovsky J."/>
            <person name="McGuire P.E."/>
            <person name="Lux T."/>
            <person name="Spannagl M."/>
            <person name="Mayer K.F.X."/>
            <person name="Baldrich P."/>
            <person name="Meyers B.C."/>
            <person name="Huo N."/>
            <person name="Gu Y.Q."/>
            <person name="Zhou H."/>
            <person name="Devos K.M."/>
            <person name="Bennetzen J.L."/>
            <person name="Unver T."/>
            <person name="Budak H."/>
            <person name="Gulick P.J."/>
            <person name="Galiba G."/>
            <person name="Kalapos B."/>
            <person name="Nelson D.R."/>
            <person name="Li P."/>
            <person name="You F.M."/>
            <person name="Luo M.C."/>
            <person name="Dvorak J."/>
        </authorList>
    </citation>
    <scope>NUCLEOTIDE SEQUENCE [LARGE SCALE GENOMIC DNA]</scope>
    <source>
        <strain evidence="2">cv. AL8/78</strain>
    </source>
</reference>
<name>A0A453DK67_AEGTS</name>
<dbReference type="OMA" id="FKERRNG"/>
<dbReference type="Proteomes" id="UP000015105">
    <property type="component" value="Chromosome 2D"/>
</dbReference>
<accession>A0A453DK67</accession>
<evidence type="ECO:0000259" key="1">
    <source>
        <dbReference type="Pfam" id="PF20241"/>
    </source>
</evidence>
<dbReference type="PANTHER" id="PTHR33065">
    <property type="entry name" value="OS07G0486400 PROTEIN"/>
    <property type="match status" value="1"/>
</dbReference>
<dbReference type="Pfam" id="PF20241">
    <property type="entry name" value="DUF6598"/>
    <property type="match status" value="1"/>
</dbReference>
<reference evidence="2" key="3">
    <citation type="journal article" date="2017" name="Nature">
        <title>Genome sequence of the progenitor of the wheat D genome Aegilops tauschii.</title>
        <authorList>
            <person name="Luo M.C."/>
            <person name="Gu Y.Q."/>
            <person name="Puiu D."/>
            <person name="Wang H."/>
            <person name="Twardziok S.O."/>
            <person name="Deal K.R."/>
            <person name="Huo N."/>
            <person name="Zhu T."/>
            <person name="Wang L."/>
            <person name="Wang Y."/>
            <person name="McGuire P.E."/>
            <person name="Liu S."/>
            <person name="Long H."/>
            <person name="Ramasamy R.K."/>
            <person name="Rodriguez J.C."/>
            <person name="Van S.L."/>
            <person name="Yuan L."/>
            <person name="Wang Z."/>
            <person name="Xia Z."/>
            <person name="Xiao L."/>
            <person name="Anderson O.D."/>
            <person name="Ouyang S."/>
            <person name="Liang Y."/>
            <person name="Zimin A.V."/>
            <person name="Pertea G."/>
            <person name="Qi P."/>
            <person name="Bennetzen J.L."/>
            <person name="Dai X."/>
            <person name="Dawson M.W."/>
            <person name="Muller H.G."/>
            <person name="Kugler K."/>
            <person name="Rivarola-Duarte L."/>
            <person name="Spannagl M."/>
            <person name="Mayer K.F.X."/>
            <person name="Lu F.H."/>
            <person name="Bevan M.W."/>
            <person name="Leroy P."/>
            <person name="Li P."/>
            <person name="You F.M."/>
            <person name="Sun Q."/>
            <person name="Liu Z."/>
            <person name="Lyons E."/>
            <person name="Wicker T."/>
            <person name="Salzberg S.L."/>
            <person name="Devos K.M."/>
            <person name="Dvorak J."/>
        </authorList>
    </citation>
    <scope>NUCLEOTIDE SEQUENCE [LARGE SCALE GENOMIC DNA]</scope>
    <source>
        <strain evidence="2">cv. AL8/78</strain>
    </source>
</reference>
<sequence>MQMDRGSIPSEKKYLVDALRRHREILRWETILLRSEITSRNLATITGKKAYLKRHDADGDGRSISPQLVEHMSLHKIKEIKPVSLPYLVDNHEEALDLLLHEAHKLAYRIQSLSKEFSATIPLEKLRLFHLLSQECLSISETIATHGSPISSESSEDAEISLFKERRNGWESTWGSPVLRCGSFNDITTLSPMYSTHSAPRVIESSRYITKALQIYSFKIFDLNENLKWPLDVYGVVAARDAVDFNRNLLFSCSRANCQVVTEKDPFLHLTGPSRAIVADEPVDFEVELKIKFGTDQSQDIALISATNHYTSRGDAAFFSGRSCSATLRLETVPRAAQATILSIRVVGGVSLFEFGGRVACSFSTEEYVDPTSEQVVLVESAEKIPEDDGYLTLSRKVVTAGLQGGLQVAIQAYGGSDRPSVSGLLYFPSQYCRVSRRTCLVGGFEVEVTVAWSWFVQDKMEIL</sequence>
<organism evidence="2 3">
    <name type="scientific">Aegilops tauschii subsp. strangulata</name>
    <name type="common">Goatgrass</name>
    <dbReference type="NCBI Taxonomy" id="200361"/>
    <lineage>
        <taxon>Eukaryota</taxon>
        <taxon>Viridiplantae</taxon>
        <taxon>Streptophyta</taxon>
        <taxon>Embryophyta</taxon>
        <taxon>Tracheophyta</taxon>
        <taxon>Spermatophyta</taxon>
        <taxon>Magnoliopsida</taxon>
        <taxon>Liliopsida</taxon>
        <taxon>Poales</taxon>
        <taxon>Poaceae</taxon>
        <taxon>BOP clade</taxon>
        <taxon>Pooideae</taxon>
        <taxon>Triticodae</taxon>
        <taxon>Triticeae</taxon>
        <taxon>Triticinae</taxon>
        <taxon>Aegilops</taxon>
    </lineage>
</organism>
<reference evidence="2" key="4">
    <citation type="submission" date="2019-03" db="UniProtKB">
        <authorList>
            <consortium name="EnsemblPlants"/>
        </authorList>
    </citation>
    <scope>IDENTIFICATION</scope>
</reference>
<protein>
    <recommendedName>
        <fullName evidence="1">DUF6598 domain-containing protein</fullName>
    </recommendedName>
</protein>
<proteinExistence type="predicted"/>
<evidence type="ECO:0000313" key="3">
    <source>
        <dbReference type="Proteomes" id="UP000015105"/>
    </source>
</evidence>
<dbReference type="OrthoDB" id="675566at2759"/>